<keyword evidence="2" id="KW-1185">Reference proteome</keyword>
<gene>
    <name evidence="1" type="ORF">FB550_12079</name>
</gene>
<organism evidence="1 2">
    <name type="scientific">Neobacillus bataviensis</name>
    <dbReference type="NCBI Taxonomy" id="220685"/>
    <lineage>
        <taxon>Bacteria</taxon>
        <taxon>Bacillati</taxon>
        <taxon>Bacillota</taxon>
        <taxon>Bacilli</taxon>
        <taxon>Bacillales</taxon>
        <taxon>Bacillaceae</taxon>
        <taxon>Neobacillus</taxon>
    </lineage>
</organism>
<reference evidence="1 2" key="1">
    <citation type="submission" date="2019-06" db="EMBL/GenBank/DDBJ databases">
        <title>Sorghum-associated microbial communities from plants grown in Nebraska, USA.</title>
        <authorList>
            <person name="Schachtman D."/>
        </authorList>
    </citation>
    <scope>NUCLEOTIDE SEQUENCE [LARGE SCALE GENOMIC DNA]</scope>
    <source>
        <strain evidence="1 2">2482</strain>
    </source>
</reference>
<evidence type="ECO:0000313" key="1">
    <source>
        <dbReference type="EMBL" id="TWD92267.1"/>
    </source>
</evidence>
<protein>
    <submittedName>
        <fullName evidence="1">Uncharacterized protein</fullName>
    </submittedName>
</protein>
<dbReference type="EMBL" id="VIVN01000020">
    <property type="protein sequence ID" value="TWD92267.1"/>
    <property type="molecule type" value="Genomic_DNA"/>
</dbReference>
<proteinExistence type="predicted"/>
<sequence>MNHNQNEKIAQITSQTLIIDARVIAQLVQDGRYAEPNIPQGVYAELRVARKIRDLLYEYFTKRPNNPLKKMQSLIAICSKLIRILFTIGKKKCEFSEERMLRDIPHMAALQITAA</sequence>
<dbReference type="Proteomes" id="UP000319671">
    <property type="component" value="Unassembled WGS sequence"/>
</dbReference>
<name>A0A561CMS7_9BACI</name>
<accession>A0A561CMS7</accession>
<dbReference type="AlphaFoldDB" id="A0A561CMS7"/>
<comment type="caution">
    <text evidence="1">The sequence shown here is derived from an EMBL/GenBank/DDBJ whole genome shotgun (WGS) entry which is preliminary data.</text>
</comment>
<evidence type="ECO:0000313" key="2">
    <source>
        <dbReference type="Proteomes" id="UP000319671"/>
    </source>
</evidence>